<dbReference type="Proteomes" id="UP000095286">
    <property type="component" value="Unplaced"/>
</dbReference>
<accession>A0AC35U4A4</accession>
<reference evidence="2" key="1">
    <citation type="submission" date="2016-11" db="UniProtKB">
        <authorList>
            <consortium name="WormBaseParasite"/>
        </authorList>
    </citation>
    <scope>IDENTIFICATION</scope>
    <source>
        <strain evidence="2">KR3021</strain>
    </source>
</reference>
<dbReference type="WBParaSite" id="RSKR_0000697900.1">
    <property type="protein sequence ID" value="RSKR_0000697900.1"/>
    <property type="gene ID" value="RSKR_0000697900"/>
</dbReference>
<organism evidence="1 2">
    <name type="scientific">Rhabditophanes sp. KR3021</name>
    <dbReference type="NCBI Taxonomy" id="114890"/>
    <lineage>
        <taxon>Eukaryota</taxon>
        <taxon>Metazoa</taxon>
        <taxon>Ecdysozoa</taxon>
        <taxon>Nematoda</taxon>
        <taxon>Chromadorea</taxon>
        <taxon>Rhabditida</taxon>
        <taxon>Tylenchina</taxon>
        <taxon>Panagrolaimomorpha</taxon>
        <taxon>Strongyloidoidea</taxon>
        <taxon>Alloionematidae</taxon>
        <taxon>Rhabditophanes</taxon>
    </lineage>
</organism>
<proteinExistence type="predicted"/>
<evidence type="ECO:0000313" key="1">
    <source>
        <dbReference type="Proteomes" id="UP000095286"/>
    </source>
</evidence>
<sequence>MTSELNFNFESSEVTSAKRRSFSLKEWIVLILILMTKFALPLGFACMAPFFNTVAKEKNLSISDIGQFYGIFNAVGFFAHPCSGRLVPILGTKKLFVIGTIVTGLSTIALAYGEVFTSRHVFYYYSMFLRIIQAIGNSFSEISMFVVITKNFPNQMTTALGIGATFTCIGFSIAHLLGGILFEYWGYKVPFVVFGAFLLVISLLNYIFVDEIENEKQENIIIRRLNYKSAVKLKDVWLLAISIAIAGTVLSIHDPTLPVAVEQFNLTPIEIGMFFQILGMSYALAGPFIGAVMDYRNFSTIFIIIGNIGLIISMSMFGPVIFLPFQRNLNVMRVGAAIQGLSEATVIIPCLKQMINVAVQEKKYPNDSQTGATISGIVNSFLSLGTFVGPFVATILLETFPYDVVITIFVGIISLNVS</sequence>
<name>A0AC35U4A4_9BILA</name>
<protein>
    <submittedName>
        <fullName evidence="2">MFS domain-containing protein</fullName>
    </submittedName>
</protein>
<evidence type="ECO:0000313" key="2">
    <source>
        <dbReference type="WBParaSite" id="RSKR_0000697900.1"/>
    </source>
</evidence>